<evidence type="ECO:0000256" key="3">
    <source>
        <dbReference type="ARBA" id="ARBA00022771"/>
    </source>
</evidence>
<evidence type="ECO:0000259" key="9">
    <source>
        <dbReference type="PROSITE" id="PS51083"/>
    </source>
</evidence>
<dbReference type="KEGG" id="pgu:PGUG_00458"/>
<dbReference type="PANTHER" id="PTHR13483">
    <property type="entry name" value="BOX C_D SNORNA PROTEIN 1-RELATED"/>
    <property type="match status" value="1"/>
</dbReference>
<dbReference type="OMA" id="YWRVEWL"/>
<dbReference type="AlphaFoldDB" id="A5DB03"/>
<protein>
    <recommendedName>
        <fullName evidence="9">HIT-type domain-containing protein</fullName>
    </recommendedName>
</protein>
<evidence type="ECO:0000256" key="7">
    <source>
        <dbReference type="PROSITE-ProRule" id="PRU00453"/>
    </source>
</evidence>
<dbReference type="InterPro" id="IPR057721">
    <property type="entry name" value="BCD1_alpha/beta"/>
</dbReference>
<keyword evidence="2" id="KW-0479">Metal-binding</keyword>
<evidence type="ECO:0000256" key="4">
    <source>
        <dbReference type="ARBA" id="ARBA00022833"/>
    </source>
</evidence>
<organism evidence="10 11">
    <name type="scientific">Meyerozyma guilliermondii (strain ATCC 6260 / CBS 566 / DSM 6381 / JCM 1539 / NBRC 10279 / NRRL Y-324)</name>
    <name type="common">Yeast</name>
    <name type="synonym">Candida guilliermondii</name>
    <dbReference type="NCBI Taxonomy" id="294746"/>
    <lineage>
        <taxon>Eukaryota</taxon>
        <taxon>Fungi</taxon>
        <taxon>Dikarya</taxon>
        <taxon>Ascomycota</taxon>
        <taxon>Saccharomycotina</taxon>
        <taxon>Pichiomycetes</taxon>
        <taxon>Debaryomycetaceae</taxon>
        <taxon>Meyerozyma</taxon>
    </lineage>
</organism>
<dbReference type="VEuPathDB" id="FungiDB:PGUG_00458"/>
<evidence type="ECO:0000256" key="8">
    <source>
        <dbReference type="SAM" id="MobiDB-lite"/>
    </source>
</evidence>
<dbReference type="InParanoid" id="A5DB03"/>
<dbReference type="InterPro" id="IPR051639">
    <property type="entry name" value="BCD1"/>
</dbReference>
<dbReference type="Proteomes" id="UP000001997">
    <property type="component" value="Unassembled WGS sequence"/>
</dbReference>
<sequence length="333" mass="36852">MAPVCGICSKEPSKYKCPSCGMQTCSLECVKLHKKEKNCSGFVDPAKFLSWKQLSEGSIHVNRDYNFLINAGRHLDVQKETLRSKSKNLFKRQGGPGKRPPPKRQKTESEDFRIQLIKRAFPHDPPTSIKRKNTVIVSVPPGMSRAMANKTGYDKKAGAFVWSVEWVVLADDGQEIGRYMSYRLPEGNTIQQLVPINLIKKAHGDESDLIVPEKLSYYLMNVVNCKPGRSLIPLEAPMPLCDALADRIVLEYPTIYVSQSGTNVGDICTSYNQSLTDDEDSSSDSSSDSEDSSDPDSESDSGSESEDSDDSAPEESSSKPPQLSNTEEIEVDM</sequence>
<accession>A5DB03</accession>
<dbReference type="Pfam" id="PF25790">
    <property type="entry name" value="BCD1"/>
    <property type="match status" value="1"/>
</dbReference>
<gene>
    <name evidence="10" type="ORF">PGUG_00458</name>
</gene>
<feature type="region of interest" description="Disordered" evidence="8">
    <location>
        <begin position="83"/>
        <end position="109"/>
    </location>
</feature>
<dbReference type="GO" id="GO:0008270">
    <property type="term" value="F:zinc ion binding"/>
    <property type="evidence" value="ECO:0007669"/>
    <property type="project" value="UniProtKB-UniRule"/>
</dbReference>
<evidence type="ECO:0000256" key="5">
    <source>
        <dbReference type="ARBA" id="ARBA00049598"/>
    </source>
</evidence>
<evidence type="ECO:0000256" key="2">
    <source>
        <dbReference type="ARBA" id="ARBA00022723"/>
    </source>
</evidence>
<reference evidence="10 11" key="1">
    <citation type="journal article" date="2009" name="Nature">
        <title>Evolution of pathogenicity and sexual reproduction in eight Candida genomes.</title>
        <authorList>
            <person name="Butler G."/>
            <person name="Rasmussen M.D."/>
            <person name="Lin M.F."/>
            <person name="Santos M.A."/>
            <person name="Sakthikumar S."/>
            <person name="Munro C.A."/>
            <person name="Rheinbay E."/>
            <person name="Grabherr M."/>
            <person name="Forche A."/>
            <person name="Reedy J.L."/>
            <person name="Agrafioti I."/>
            <person name="Arnaud M.B."/>
            <person name="Bates S."/>
            <person name="Brown A.J."/>
            <person name="Brunke S."/>
            <person name="Costanzo M.C."/>
            <person name="Fitzpatrick D.A."/>
            <person name="de Groot P.W."/>
            <person name="Harris D."/>
            <person name="Hoyer L.L."/>
            <person name="Hube B."/>
            <person name="Klis F.M."/>
            <person name="Kodira C."/>
            <person name="Lennard N."/>
            <person name="Logue M.E."/>
            <person name="Martin R."/>
            <person name="Neiman A.M."/>
            <person name="Nikolaou E."/>
            <person name="Quail M.A."/>
            <person name="Quinn J."/>
            <person name="Santos M.C."/>
            <person name="Schmitzberger F.F."/>
            <person name="Sherlock G."/>
            <person name="Shah P."/>
            <person name="Silverstein K.A."/>
            <person name="Skrzypek M.S."/>
            <person name="Soll D."/>
            <person name="Staggs R."/>
            <person name="Stansfield I."/>
            <person name="Stumpf M.P."/>
            <person name="Sudbery P.E."/>
            <person name="Srikantha T."/>
            <person name="Zeng Q."/>
            <person name="Berman J."/>
            <person name="Berriman M."/>
            <person name="Heitman J."/>
            <person name="Gow N.A."/>
            <person name="Lorenz M.C."/>
            <person name="Birren B.W."/>
            <person name="Kellis M."/>
            <person name="Cuomo C.A."/>
        </authorList>
    </citation>
    <scope>NUCLEOTIDE SEQUENCE [LARGE SCALE GENOMIC DNA]</scope>
    <source>
        <strain evidence="11">ATCC 6260 / CBS 566 / DSM 6381 / JCM 1539 / NBRC 10279 / NRRL Y-324</strain>
    </source>
</reference>
<dbReference type="GO" id="GO:0048254">
    <property type="term" value="P:snoRNA localization"/>
    <property type="evidence" value="ECO:0007669"/>
    <property type="project" value="TreeGrafter"/>
</dbReference>
<comment type="similarity">
    <text evidence="6">Belongs to the BCD1 family.</text>
</comment>
<dbReference type="PANTHER" id="PTHR13483:SF3">
    <property type="entry name" value="BOX C_D SNORNA PROTEIN 1"/>
    <property type="match status" value="1"/>
</dbReference>
<evidence type="ECO:0000256" key="1">
    <source>
        <dbReference type="ARBA" id="ARBA00022553"/>
    </source>
</evidence>
<evidence type="ECO:0000313" key="10">
    <source>
        <dbReference type="EMBL" id="EDK36361.2"/>
    </source>
</evidence>
<dbReference type="Gene3D" id="3.30.60.190">
    <property type="match status" value="1"/>
</dbReference>
<dbReference type="EMBL" id="CH408155">
    <property type="protein sequence ID" value="EDK36361.2"/>
    <property type="molecule type" value="Genomic_DNA"/>
</dbReference>
<dbReference type="GO" id="GO:0000492">
    <property type="term" value="P:box C/D snoRNP assembly"/>
    <property type="evidence" value="ECO:0007669"/>
    <property type="project" value="TreeGrafter"/>
</dbReference>
<feature type="region of interest" description="Disordered" evidence="8">
    <location>
        <begin position="269"/>
        <end position="333"/>
    </location>
</feature>
<dbReference type="OrthoDB" id="272357at2759"/>
<comment type="function">
    <text evidence="5">Required for box C/D snoRNAs accumulation involved in snoRNA processing, snoRNA transport to the nucleolus and ribosome biogenesis.</text>
</comment>
<dbReference type="InterPro" id="IPR007529">
    <property type="entry name" value="Znf_HIT"/>
</dbReference>
<dbReference type="GO" id="GO:0005634">
    <property type="term" value="C:nucleus"/>
    <property type="evidence" value="ECO:0007669"/>
    <property type="project" value="TreeGrafter"/>
</dbReference>
<feature type="domain" description="HIT-type" evidence="9">
    <location>
        <begin position="5"/>
        <end position="39"/>
    </location>
</feature>
<feature type="compositionally biased region" description="Acidic residues" evidence="8">
    <location>
        <begin position="276"/>
        <end position="313"/>
    </location>
</feature>
<dbReference type="GO" id="GO:0070761">
    <property type="term" value="C:pre-snoRNP complex"/>
    <property type="evidence" value="ECO:0007669"/>
    <property type="project" value="TreeGrafter"/>
</dbReference>
<keyword evidence="11" id="KW-1185">Reference proteome</keyword>
<proteinExistence type="inferred from homology"/>
<keyword evidence="4" id="KW-0862">Zinc</keyword>
<dbReference type="GeneID" id="5129393"/>
<dbReference type="RefSeq" id="XP_001487082.2">
    <property type="nucleotide sequence ID" value="XM_001487032.1"/>
</dbReference>
<dbReference type="eggNOG" id="KOG2858">
    <property type="taxonomic scope" value="Eukaryota"/>
</dbReference>
<dbReference type="CDD" id="cd23023">
    <property type="entry name" value="zf-HIT_BCD1"/>
    <property type="match status" value="1"/>
</dbReference>
<keyword evidence="1" id="KW-0597">Phosphoprotein</keyword>
<dbReference type="SUPFAM" id="SSF144232">
    <property type="entry name" value="HIT/MYND zinc finger-like"/>
    <property type="match status" value="1"/>
</dbReference>
<name>A5DB03_PICGU</name>
<dbReference type="Pfam" id="PF04438">
    <property type="entry name" value="zf-HIT"/>
    <property type="match status" value="1"/>
</dbReference>
<dbReference type="STRING" id="294746.A5DB03"/>
<keyword evidence="3 7" id="KW-0863">Zinc-finger</keyword>
<dbReference type="GO" id="GO:0000463">
    <property type="term" value="P:maturation of LSU-rRNA from tricistronic rRNA transcript (SSU-rRNA, 5.8S rRNA, LSU-rRNA)"/>
    <property type="evidence" value="ECO:0007669"/>
    <property type="project" value="TreeGrafter"/>
</dbReference>
<dbReference type="HOGENOM" id="CLU_025524_0_0_1"/>
<dbReference type="FunCoup" id="A5DB03">
    <property type="interactions" value="119"/>
</dbReference>
<evidence type="ECO:0000313" key="11">
    <source>
        <dbReference type="Proteomes" id="UP000001997"/>
    </source>
</evidence>
<dbReference type="PROSITE" id="PS51083">
    <property type="entry name" value="ZF_HIT"/>
    <property type="match status" value="1"/>
</dbReference>
<evidence type="ECO:0000256" key="6">
    <source>
        <dbReference type="ARBA" id="ARBA00049654"/>
    </source>
</evidence>